<keyword evidence="6" id="KW-1185">Reference proteome</keyword>
<dbReference type="Proteomes" id="UP000734854">
    <property type="component" value="Unassembled WGS sequence"/>
</dbReference>
<protein>
    <recommendedName>
        <fullName evidence="4">WRC domain-containing protein</fullName>
    </recommendedName>
</protein>
<dbReference type="InterPro" id="IPR014977">
    <property type="entry name" value="WRC_dom"/>
</dbReference>
<proteinExistence type="predicted"/>
<evidence type="ECO:0000313" key="6">
    <source>
        <dbReference type="Proteomes" id="UP000734854"/>
    </source>
</evidence>
<name>A0A8J5HRC9_ZINOF</name>
<evidence type="ECO:0000313" key="5">
    <source>
        <dbReference type="EMBL" id="KAG6525609.1"/>
    </source>
</evidence>
<feature type="domain" description="WRC" evidence="4">
    <location>
        <begin position="254"/>
        <end position="298"/>
    </location>
</feature>
<dbReference type="PROSITE" id="PS51667">
    <property type="entry name" value="WRC"/>
    <property type="match status" value="1"/>
</dbReference>
<dbReference type="PANTHER" id="PTHR34680">
    <property type="entry name" value="EXPRESSED PROTEIN"/>
    <property type="match status" value="1"/>
</dbReference>
<dbReference type="Pfam" id="PF08879">
    <property type="entry name" value="WRC"/>
    <property type="match status" value="1"/>
</dbReference>
<keyword evidence="1" id="KW-0539">Nucleus</keyword>
<dbReference type="AlphaFoldDB" id="A0A8J5HRC9"/>
<dbReference type="EMBL" id="JACMSC010000004">
    <property type="protein sequence ID" value="KAG6525609.1"/>
    <property type="molecule type" value="Genomic_DNA"/>
</dbReference>
<accession>A0A8J5HRC9</accession>
<feature type="region of interest" description="Disordered" evidence="3">
    <location>
        <begin position="377"/>
        <end position="432"/>
    </location>
</feature>
<reference evidence="5 6" key="1">
    <citation type="submission" date="2020-08" db="EMBL/GenBank/DDBJ databases">
        <title>Plant Genome Project.</title>
        <authorList>
            <person name="Zhang R.-G."/>
        </authorList>
    </citation>
    <scope>NUCLEOTIDE SEQUENCE [LARGE SCALE GENOMIC DNA]</scope>
    <source>
        <tissue evidence="5">Rhizome</tissue>
    </source>
</reference>
<gene>
    <name evidence="5" type="ORF">ZIOFF_015571</name>
</gene>
<organism evidence="5 6">
    <name type="scientific">Zingiber officinale</name>
    <name type="common">Ginger</name>
    <name type="synonym">Amomum zingiber</name>
    <dbReference type="NCBI Taxonomy" id="94328"/>
    <lineage>
        <taxon>Eukaryota</taxon>
        <taxon>Viridiplantae</taxon>
        <taxon>Streptophyta</taxon>
        <taxon>Embryophyta</taxon>
        <taxon>Tracheophyta</taxon>
        <taxon>Spermatophyta</taxon>
        <taxon>Magnoliopsida</taxon>
        <taxon>Liliopsida</taxon>
        <taxon>Zingiberales</taxon>
        <taxon>Zingiberaceae</taxon>
        <taxon>Zingiber</taxon>
    </lineage>
</organism>
<evidence type="ECO:0000256" key="1">
    <source>
        <dbReference type="ARBA" id="ARBA00023242"/>
    </source>
</evidence>
<evidence type="ECO:0000256" key="2">
    <source>
        <dbReference type="PROSITE-ProRule" id="PRU01002"/>
    </source>
</evidence>
<comment type="caution">
    <text evidence="5">The sequence shown here is derived from an EMBL/GenBank/DDBJ whole genome shotgun (WGS) entry which is preliminary data.</text>
</comment>
<comment type="caution">
    <text evidence="2">Lacks conserved residue(s) required for the propagation of feature annotation.</text>
</comment>
<feature type="compositionally biased region" description="Basic residues" evidence="3">
    <location>
        <begin position="410"/>
        <end position="432"/>
    </location>
</feature>
<dbReference type="PANTHER" id="PTHR34680:SF3">
    <property type="entry name" value="EXPRESSED PROTEIN"/>
    <property type="match status" value="1"/>
</dbReference>
<sequence length="432" mass="47814">MERVLLHLRWLDIDYAIRKDEPLAINDFSIPNEIDLYEKWEQSNRLCVIFIKTKISTDIRGSIEEHGNVKDLFKTIDEQFATSDKALASTLIMEFSSLRLTSVKGARRRRPLPSPPPRSHLLLRGGAARIPSLLSRLPPLSHRGSPAMRIRKCAARLLGTVCAASFSSPTPPPTLPPQHPRAADDAFSSDGCGILCELNRSPWDDLMCLDLVAAFDQDEEEEDGEGIVGNAVKAEAGEDTGILGNHLKNDADSTATVERCKKSDGRGWHCKRLAQHPHSLCSYHLAQLRSYNASKVEVSKENRAGRKKQADLLSGGAADDSNFYYYYSGFGPWRGKTRSSGSRSDHICVRGFALEDEDDKEEDREDNGIVHEVAAVTIAGGDEEDSDVDNNGGSGGNREDNTSRNASNRGNHKSYKKRGRKRMKARSLKSLL</sequence>
<evidence type="ECO:0000259" key="4">
    <source>
        <dbReference type="PROSITE" id="PS51667"/>
    </source>
</evidence>
<evidence type="ECO:0000256" key="3">
    <source>
        <dbReference type="SAM" id="MobiDB-lite"/>
    </source>
</evidence>